<dbReference type="NCBIfam" id="TIGR01297">
    <property type="entry name" value="CDF"/>
    <property type="match status" value="1"/>
</dbReference>
<dbReference type="InterPro" id="IPR036837">
    <property type="entry name" value="Cation_efflux_CTD_sf"/>
</dbReference>
<feature type="domain" description="Cation efflux protein cytoplasmic" evidence="9">
    <location>
        <begin position="257"/>
        <end position="319"/>
    </location>
</feature>
<dbReference type="Proteomes" id="UP000762110">
    <property type="component" value="Unassembled WGS sequence"/>
</dbReference>
<evidence type="ECO:0000256" key="4">
    <source>
        <dbReference type="ARBA" id="ARBA00022692"/>
    </source>
</evidence>
<evidence type="ECO:0000256" key="6">
    <source>
        <dbReference type="ARBA" id="ARBA00023136"/>
    </source>
</evidence>
<feature type="transmembrane region" description="Helical" evidence="7">
    <location>
        <begin position="107"/>
        <end position="128"/>
    </location>
</feature>
<comment type="subcellular location">
    <subcellularLocation>
        <location evidence="1">Membrane</location>
        <topology evidence="1">Multi-pass membrane protein</topology>
    </subcellularLocation>
</comment>
<feature type="transmembrane region" description="Helical" evidence="7">
    <location>
        <begin position="75"/>
        <end position="95"/>
    </location>
</feature>
<dbReference type="InterPro" id="IPR027470">
    <property type="entry name" value="Cation_efflux_CTD"/>
</dbReference>
<evidence type="ECO:0000259" key="9">
    <source>
        <dbReference type="Pfam" id="PF16916"/>
    </source>
</evidence>
<feature type="transmembrane region" description="Helical" evidence="7">
    <location>
        <begin position="143"/>
        <end position="163"/>
    </location>
</feature>
<keyword evidence="4 7" id="KW-0812">Transmembrane</keyword>
<evidence type="ECO:0000256" key="3">
    <source>
        <dbReference type="ARBA" id="ARBA00022448"/>
    </source>
</evidence>
<evidence type="ECO:0000313" key="10">
    <source>
        <dbReference type="EMBL" id="NQX30688.1"/>
    </source>
</evidence>
<dbReference type="InterPro" id="IPR002524">
    <property type="entry name" value="Cation_efflux"/>
</dbReference>
<feature type="transmembrane region" description="Helical" evidence="7">
    <location>
        <begin position="41"/>
        <end position="63"/>
    </location>
</feature>
<evidence type="ECO:0000256" key="7">
    <source>
        <dbReference type="SAM" id="Phobius"/>
    </source>
</evidence>
<gene>
    <name evidence="10" type="ORF">HQN85_03065</name>
</gene>
<dbReference type="Gene3D" id="3.30.70.1350">
    <property type="entry name" value="Cation efflux protein, cytoplasmic domain"/>
    <property type="match status" value="1"/>
</dbReference>
<dbReference type="Gene3D" id="1.20.1510.10">
    <property type="entry name" value="Cation efflux protein transmembrane domain"/>
    <property type="match status" value="1"/>
</dbReference>
<proteinExistence type="inferred from homology"/>
<dbReference type="SUPFAM" id="SSF161111">
    <property type="entry name" value="Cation efflux protein transmembrane domain-like"/>
    <property type="match status" value="1"/>
</dbReference>
<dbReference type="PANTHER" id="PTHR43840:SF15">
    <property type="entry name" value="MITOCHONDRIAL METAL TRANSPORTER 1-RELATED"/>
    <property type="match status" value="1"/>
</dbReference>
<evidence type="ECO:0000313" key="11">
    <source>
        <dbReference type="Proteomes" id="UP000762110"/>
    </source>
</evidence>
<accession>A0ABX2D9F4</accession>
<dbReference type="InterPro" id="IPR058533">
    <property type="entry name" value="Cation_efflux_TM"/>
</dbReference>
<dbReference type="InterPro" id="IPR027469">
    <property type="entry name" value="Cation_efflux_TMD_sf"/>
</dbReference>
<reference evidence="10 11" key="1">
    <citation type="submission" date="2020-05" db="EMBL/GenBank/DDBJ databases">
        <title>Description of Pedobacter foliorum sp. nov.</title>
        <authorList>
            <person name="Qi S."/>
            <person name="Carlier A."/>
            <person name="Cnockaert M."/>
            <person name="Vandamme P."/>
        </authorList>
    </citation>
    <scope>NUCLEOTIDE SEQUENCE [LARGE SCALE GENOMIC DNA]</scope>
    <source>
        <strain evidence="10 11">LMG 31300</strain>
    </source>
</reference>
<comment type="similarity">
    <text evidence="2">Belongs to the cation diffusion facilitator (CDF) transporter (TC 2.A.4) family.</text>
</comment>
<sequence length="359" mass="40360">MRKYKNRLQLGTKKRYFFLKFHGLTVFLTSKIFNLQPKKKAILISLCVSITLMLAKFVAYFLTNSNAILTDAAESIVNVIASAFAFYSIYLSTLPKDENHPYGHGKVEFFSAFVEGVLIGIAGIIIVFKSGYDLIYPNEIGQLYDGAIIIGATGLINLIVGFYLINTGKKNNSITLEADGKHLLTDSISSGGLVIGIILIQLTQIYWLDGTISIVLGLYIIFNGYKLTRKSVGGLMDESNIELVKDIVLILQKNREDSWIDVHNLRAQQYGADLHIDCHVTLPYYFDLNTVHQEISNIDKLINLSGKHDTELFIHADPCLPACCNYCKMHNCGVRQEAFKGEIEWDMENVTKNQKHFSQ</sequence>
<dbReference type="InterPro" id="IPR050291">
    <property type="entry name" value="CDF_Transporter"/>
</dbReference>
<keyword evidence="3" id="KW-0813">Transport</keyword>
<evidence type="ECO:0000256" key="2">
    <source>
        <dbReference type="ARBA" id="ARBA00008114"/>
    </source>
</evidence>
<dbReference type="EMBL" id="JABMKV010000001">
    <property type="protein sequence ID" value="NQX30688.1"/>
    <property type="molecule type" value="Genomic_DNA"/>
</dbReference>
<organism evidence="10 11">
    <name type="scientific">Pedobacter boryungensis</name>
    <dbReference type="NCBI Taxonomy" id="869962"/>
    <lineage>
        <taxon>Bacteria</taxon>
        <taxon>Pseudomonadati</taxon>
        <taxon>Bacteroidota</taxon>
        <taxon>Sphingobacteriia</taxon>
        <taxon>Sphingobacteriales</taxon>
        <taxon>Sphingobacteriaceae</taxon>
        <taxon>Pedobacter</taxon>
    </lineage>
</organism>
<dbReference type="SUPFAM" id="SSF160240">
    <property type="entry name" value="Cation efflux protein cytoplasmic domain-like"/>
    <property type="match status" value="1"/>
</dbReference>
<keyword evidence="5 7" id="KW-1133">Transmembrane helix</keyword>
<keyword evidence="11" id="KW-1185">Reference proteome</keyword>
<evidence type="ECO:0000256" key="5">
    <source>
        <dbReference type="ARBA" id="ARBA00022989"/>
    </source>
</evidence>
<dbReference type="Pfam" id="PF16916">
    <property type="entry name" value="ZT_dimer"/>
    <property type="match status" value="1"/>
</dbReference>
<dbReference type="PANTHER" id="PTHR43840">
    <property type="entry name" value="MITOCHONDRIAL METAL TRANSPORTER 1-RELATED"/>
    <property type="match status" value="1"/>
</dbReference>
<keyword evidence="6 7" id="KW-0472">Membrane</keyword>
<dbReference type="Pfam" id="PF01545">
    <property type="entry name" value="Cation_efflux"/>
    <property type="match status" value="1"/>
</dbReference>
<name>A0ABX2D9F4_9SPHI</name>
<comment type="caution">
    <text evidence="10">The sequence shown here is derived from an EMBL/GenBank/DDBJ whole genome shotgun (WGS) entry which is preliminary data.</text>
</comment>
<protein>
    <submittedName>
        <fullName evidence="10">Cation transporter</fullName>
    </submittedName>
</protein>
<evidence type="ECO:0000259" key="8">
    <source>
        <dbReference type="Pfam" id="PF01545"/>
    </source>
</evidence>
<evidence type="ECO:0000256" key="1">
    <source>
        <dbReference type="ARBA" id="ARBA00004141"/>
    </source>
</evidence>
<feature type="transmembrane region" description="Helical" evidence="7">
    <location>
        <begin position="206"/>
        <end position="225"/>
    </location>
</feature>
<feature type="domain" description="Cation efflux protein transmembrane" evidence="8">
    <location>
        <begin position="42"/>
        <end position="236"/>
    </location>
</feature>